<reference evidence="3 4" key="1">
    <citation type="journal article" date="2015" name="Sci. Rep.">
        <title>Chromosome-level genome map provides insights into diverse defense mechanisms in the medicinal fungus Ganoderma sinense.</title>
        <authorList>
            <person name="Zhu Y."/>
            <person name="Xu J."/>
            <person name="Sun C."/>
            <person name="Zhou S."/>
            <person name="Xu H."/>
            <person name="Nelson D.R."/>
            <person name="Qian J."/>
            <person name="Song J."/>
            <person name="Luo H."/>
            <person name="Xiang L."/>
            <person name="Li Y."/>
            <person name="Xu Z."/>
            <person name="Ji A."/>
            <person name="Wang L."/>
            <person name="Lu S."/>
            <person name="Hayward A."/>
            <person name="Sun W."/>
            <person name="Li X."/>
            <person name="Schwartz D.C."/>
            <person name="Wang Y."/>
            <person name="Chen S."/>
        </authorList>
    </citation>
    <scope>NUCLEOTIDE SEQUENCE [LARGE SCALE GENOMIC DNA]</scope>
    <source>
        <strain evidence="3 4">ZZ0214-1</strain>
    </source>
</reference>
<evidence type="ECO:0000313" key="3">
    <source>
        <dbReference type="EMBL" id="PIL26471.1"/>
    </source>
</evidence>
<dbReference type="CDD" id="cd18186">
    <property type="entry name" value="BTB_POZ_ZBTB_KLHL-like"/>
    <property type="match status" value="1"/>
</dbReference>
<proteinExistence type="predicted"/>
<dbReference type="Pfam" id="PF00651">
    <property type="entry name" value="BTB"/>
    <property type="match status" value="1"/>
</dbReference>
<evidence type="ECO:0000256" key="1">
    <source>
        <dbReference type="SAM" id="MobiDB-lite"/>
    </source>
</evidence>
<protein>
    <recommendedName>
        <fullName evidence="2">BTB domain-containing protein</fullName>
    </recommendedName>
</protein>
<dbReference type="Gene3D" id="3.30.710.10">
    <property type="entry name" value="Potassium Channel Kv1.1, Chain A"/>
    <property type="match status" value="1"/>
</dbReference>
<evidence type="ECO:0000259" key="2">
    <source>
        <dbReference type="PROSITE" id="PS50097"/>
    </source>
</evidence>
<dbReference type="SUPFAM" id="SSF54695">
    <property type="entry name" value="POZ domain"/>
    <property type="match status" value="1"/>
</dbReference>
<evidence type="ECO:0000313" key="4">
    <source>
        <dbReference type="Proteomes" id="UP000230002"/>
    </source>
</evidence>
<feature type="region of interest" description="Disordered" evidence="1">
    <location>
        <begin position="1"/>
        <end position="20"/>
    </location>
</feature>
<accession>A0A2G8RY79</accession>
<comment type="caution">
    <text evidence="3">The sequence shown here is derived from an EMBL/GenBank/DDBJ whole genome shotgun (WGS) entry which is preliminary data.</text>
</comment>
<name>A0A2G8RY79_9APHY</name>
<dbReference type="InterPro" id="IPR011333">
    <property type="entry name" value="SKP1/BTB/POZ_sf"/>
</dbReference>
<keyword evidence="4" id="KW-1185">Reference proteome</keyword>
<dbReference type="OrthoDB" id="3036049at2759"/>
<dbReference type="AlphaFoldDB" id="A0A2G8RY79"/>
<gene>
    <name evidence="3" type="ORF">GSI_12229</name>
</gene>
<sequence length="348" mass="38770">MSGEGRPLKRARLGTTADPASSTFPFERHNEFWLPDGNVILVANKTTAFRIYRSLIASQSTVFEDMFTASTSNNDEVFEGCPVVHLSDSPQDLAHLLGVLLPRSRRLYHGTSPTTFYEISAVIRLAHKYHIQDVQDQALASLQAGIFSSDFDGWFKVPASEYLKNLDPIAAISIVNLAHLTDTPSLLPGALYACTYLEGKVLDGWTREDGTVEHLALADLRRCLNAHRVLALEVMLLPARIFALDARVEGCKTWARCRLARQSVLPRVLSSEAMTAGRRALSGWKVIIKAMGEGKEGNEQTVCKACEKALFDRNRRERWLHWKRLPEIFGITVEGWGSETEGEDTVDA</sequence>
<dbReference type="EMBL" id="AYKW01000045">
    <property type="protein sequence ID" value="PIL26471.1"/>
    <property type="molecule type" value="Genomic_DNA"/>
</dbReference>
<feature type="domain" description="BTB" evidence="2">
    <location>
        <begin position="37"/>
        <end position="109"/>
    </location>
</feature>
<organism evidence="3 4">
    <name type="scientific">Ganoderma sinense ZZ0214-1</name>
    <dbReference type="NCBI Taxonomy" id="1077348"/>
    <lineage>
        <taxon>Eukaryota</taxon>
        <taxon>Fungi</taxon>
        <taxon>Dikarya</taxon>
        <taxon>Basidiomycota</taxon>
        <taxon>Agaricomycotina</taxon>
        <taxon>Agaricomycetes</taxon>
        <taxon>Polyporales</taxon>
        <taxon>Polyporaceae</taxon>
        <taxon>Ganoderma</taxon>
    </lineage>
</organism>
<dbReference type="Proteomes" id="UP000230002">
    <property type="component" value="Unassembled WGS sequence"/>
</dbReference>
<dbReference type="InterPro" id="IPR000210">
    <property type="entry name" value="BTB/POZ_dom"/>
</dbReference>
<dbReference type="PROSITE" id="PS50097">
    <property type="entry name" value="BTB"/>
    <property type="match status" value="1"/>
</dbReference>